<evidence type="ECO:0000256" key="1">
    <source>
        <dbReference type="ARBA" id="ARBA00023015"/>
    </source>
</evidence>
<dbReference type="RefSeq" id="WP_270453038.1">
    <property type="nucleotide sequence ID" value="NZ_JADPIE010000002.1"/>
</dbReference>
<dbReference type="PANTHER" id="PTHR44846">
    <property type="entry name" value="MANNOSYL-D-GLYCERATE TRANSPORT/METABOLISM SYSTEM REPRESSOR MNGR-RELATED"/>
    <property type="match status" value="1"/>
</dbReference>
<proteinExistence type="predicted"/>
<dbReference type="PRINTS" id="PR00035">
    <property type="entry name" value="HTHGNTR"/>
</dbReference>
<dbReference type="GO" id="GO:0045892">
    <property type="term" value="P:negative regulation of DNA-templated transcription"/>
    <property type="evidence" value="ECO:0007669"/>
    <property type="project" value="TreeGrafter"/>
</dbReference>
<dbReference type="InterPro" id="IPR036390">
    <property type="entry name" value="WH_DNA-bd_sf"/>
</dbReference>
<dbReference type="InterPro" id="IPR028978">
    <property type="entry name" value="Chorismate_lyase_/UTRA_dom_sf"/>
</dbReference>
<sequence length="241" mass="27770">MTELNPDSPIPLYHQLENVIKEKIDAKQFKPGEQIPSERDLSEKYDVSRMTIKKAIDKLVEQGILHRKRGKGTFISKEENRIDTLQELIGFNKRVKMLGSKPSSILLERRLIKSDDFISKKLKIAKDSDIIFTRRIRLANEIPKAYEESYIPKDICPKILEIDLERESIYNTFMETGNRPTKARQKIEAISVDEPIKEVLNMEIGTPILKIDRITFSGEKPIQFSINFDSGIQHSVVTNSN</sequence>
<dbReference type="InterPro" id="IPR000524">
    <property type="entry name" value="Tscrpt_reg_HTH_GntR"/>
</dbReference>
<name>A0A931AWT0_9FIRM</name>
<protein>
    <submittedName>
        <fullName evidence="5">GntR family transcriptional regulator</fullName>
    </submittedName>
</protein>
<dbReference type="InterPro" id="IPR050679">
    <property type="entry name" value="Bact_HTH_transcr_reg"/>
</dbReference>
<dbReference type="PANTHER" id="PTHR44846:SF1">
    <property type="entry name" value="MANNOSYL-D-GLYCERATE TRANSPORT_METABOLISM SYSTEM REPRESSOR MNGR-RELATED"/>
    <property type="match status" value="1"/>
</dbReference>
<dbReference type="InterPro" id="IPR011663">
    <property type="entry name" value="UTRA"/>
</dbReference>
<dbReference type="PROSITE" id="PS50949">
    <property type="entry name" value="HTH_GNTR"/>
    <property type="match status" value="1"/>
</dbReference>
<dbReference type="AlphaFoldDB" id="A0A931AWT0"/>
<dbReference type="Pfam" id="PF00392">
    <property type="entry name" value="GntR"/>
    <property type="match status" value="1"/>
</dbReference>
<accession>A0A931AWT0</accession>
<dbReference type="Gene3D" id="3.40.1410.10">
    <property type="entry name" value="Chorismate lyase-like"/>
    <property type="match status" value="1"/>
</dbReference>
<dbReference type="Proteomes" id="UP000621436">
    <property type="component" value="Unassembled WGS sequence"/>
</dbReference>
<dbReference type="SUPFAM" id="SSF46785">
    <property type="entry name" value="Winged helix' DNA-binding domain"/>
    <property type="match status" value="1"/>
</dbReference>
<dbReference type="FunFam" id="1.10.10.10:FF:000079">
    <property type="entry name" value="GntR family transcriptional regulator"/>
    <property type="match status" value="1"/>
</dbReference>
<dbReference type="InterPro" id="IPR036388">
    <property type="entry name" value="WH-like_DNA-bd_sf"/>
</dbReference>
<dbReference type="GO" id="GO:0003677">
    <property type="term" value="F:DNA binding"/>
    <property type="evidence" value="ECO:0007669"/>
    <property type="project" value="UniProtKB-KW"/>
</dbReference>
<keyword evidence="6" id="KW-1185">Reference proteome</keyword>
<gene>
    <name evidence="5" type="ORF">I0Q91_04030</name>
</gene>
<organism evidence="5 6">
    <name type="scientific">Halonatronomonas betaini</name>
    <dbReference type="NCBI Taxonomy" id="2778430"/>
    <lineage>
        <taxon>Bacteria</taxon>
        <taxon>Bacillati</taxon>
        <taxon>Bacillota</taxon>
        <taxon>Clostridia</taxon>
        <taxon>Halanaerobiales</taxon>
        <taxon>Halarsenatibacteraceae</taxon>
        <taxon>Halonatronomonas</taxon>
    </lineage>
</organism>
<dbReference type="CDD" id="cd07377">
    <property type="entry name" value="WHTH_GntR"/>
    <property type="match status" value="1"/>
</dbReference>
<dbReference type="SUPFAM" id="SSF64288">
    <property type="entry name" value="Chorismate lyase-like"/>
    <property type="match status" value="1"/>
</dbReference>
<dbReference type="SMART" id="SM00345">
    <property type="entry name" value="HTH_GNTR"/>
    <property type="match status" value="1"/>
</dbReference>
<dbReference type="GO" id="GO:0003700">
    <property type="term" value="F:DNA-binding transcription factor activity"/>
    <property type="evidence" value="ECO:0007669"/>
    <property type="project" value="InterPro"/>
</dbReference>
<keyword evidence="3" id="KW-0804">Transcription</keyword>
<comment type="caution">
    <text evidence="5">The sequence shown here is derived from an EMBL/GenBank/DDBJ whole genome shotgun (WGS) entry which is preliminary data.</text>
</comment>
<dbReference type="EMBL" id="JADPIE010000002">
    <property type="protein sequence ID" value="MBF8436238.1"/>
    <property type="molecule type" value="Genomic_DNA"/>
</dbReference>
<reference evidence="5" key="1">
    <citation type="submission" date="2020-11" db="EMBL/GenBank/DDBJ databases">
        <title>Halonatronomonas betainensis gen. nov., sp. nov. a novel haloalkaliphilic representative of the family Halanaerobiacae capable of betaine degradation.</title>
        <authorList>
            <person name="Boltyanskaya Y."/>
            <person name="Kevbrin V."/>
            <person name="Detkova E."/>
            <person name="Grouzdev D.S."/>
            <person name="Koziaeva V."/>
            <person name="Zhilina T."/>
        </authorList>
    </citation>
    <scope>NUCLEOTIDE SEQUENCE</scope>
    <source>
        <strain evidence="5">Z-7014</strain>
    </source>
</reference>
<evidence type="ECO:0000256" key="2">
    <source>
        <dbReference type="ARBA" id="ARBA00023125"/>
    </source>
</evidence>
<evidence type="ECO:0000313" key="6">
    <source>
        <dbReference type="Proteomes" id="UP000621436"/>
    </source>
</evidence>
<keyword evidence="1" id="KW-0805">Transcription regulation</keyword>
<evidence type="ECO:0000313" key="5">
    <source>
        <dbReference type="EMBL" id="MBF8436238.1"/>
    </source>
</evidence>
<dbReference type="Gene3D" id="1.10.10.10">
    <property type="entry name" value="Winged helix-like DNA-binding domain superfamily/Winged helix DNA-binding domain"/>
    <property type="match status" value="1"/>
</dbReference>
<evidence type="ECO:0000259" key="4">
    <source>
        <dbReference type="PROSITE" id="PS50949"/>
    </source>
</evidence>
<feature type="domain" description="HTH gntR-type" evidence="4">
    <location>
        <begin position="10"/>
        <end position="78"/>
    </location>
</feature>
<dbReference type="SMART" id="SM00866">
    <property type="entry name" value="UTRA"/>
    <property type="match status" value="1"/>
</dbReference>
<evidence type="ECO:0000256" key="3">
    <source>
        <dbReference type="ARBA" id="ARBA00023163"/>
    </source>
</evidence>
<keyword evidence="2" id="KW-0238">DNA-binding</keyword>
<dbReference type="Pfam" id="PF07702">
    <property type="entry name" value="UTRA"/>
    <property type="match status" value="1"/>
</dbReference>